<reference evidence="2" key="1">
    <citation type="submission" date="2023-03" db="EMBL/GenBank/DDBJ databases">
        <title>Massive genome expansion in bonnet fungi (Mycena s.s.) driven by repeated elements and novel gene families across ecological guilds.</title>
        <authorList>
            <consortium name="Lawrence Berkeley National Laboratory"/>
            <person name="Harder C.B."/>
            <person name="Miyauchi S."/>
            <person name="Viragh M."/>
            <person name="Kuo A."/>
            <person name="Thoen E."/>
            <person name="Andreopoulos B."/>
            <person name="Lu D."/>
            <person name="Skrede I."/>
            <person name="Drula E."/>
            <person name="Henrissat B."/>
            <person name="Morin E."/>
            <person name="Kohler A."/>
            <person name="Barry K."/>
            <person name="LaButti K."/>
            <person name="Morin E."/>
            <person name="Salamov A."/>
            <person name="Lipzen A."/>
            <person name="Mereny Z."/>
            <person name="Hegedus B."/>
            <person name="Baldrian P."/>
            <person name="Stursova M."/>
            <person name="Weitz H."/>
            <person name="Taylor A."/>
            <person name="Grigoriev I.V."/>
            <person name="Nagy L.G."/>
            <person name="Martin F."/>
            <person name="Kauserud H."/>
        </authorList>
    </citation>
    <scope>NUCLEOTIDE SEQUENCE</scope>
    <source>
        <strain evidence="2">9144</strain>
    </source>
</reference>
<evidence type="ECO:0000313" key="3">
    <source>
        <dbReference type="Proteomes" id="UP001219525"/>
    </source>
</evidence>
<proteinExistence type="predicted"/>
<dbReference type="EMBL" id="JARJCW010000006">
    <property type="protein sequence ID" value="KAJ7223459.1"/>
    <property type="molecule type" value="Genomic_DNA"/>
</dbReference>
<comment type="caution">
    <text evidence="2">The sequence shown here is derived from an EMBL/GenBank/DDBJ whole genome shotgun (WGS) entry which is preliminary data.</text>
</comment>
<feature type="non-terminal residue" evidence="2">
    <location>
        <position position="116"/>
    </location>
</feature>
<organism evidence="2 3">
    <name type="scientific">Mycena pura</name>
    <dbReference type="NCBI Taxonomy" id="153505"/>
    <lineage>
        <taxon>Eukaryota</taxon>
        <taxon>Fungi</taxon>
        <taxon>Dikarya</taxon>
        <taxon>Basidiomycota</taxon>
        <taxon>Agaricomycotina</taxon>
        <taxon>Agaricomycetes</taxon>
        <taxon>Agaricomycetidae</taxon>
        <taxon>Agaricales</taxon>
        <taxon>Marasmiineae</taxon>
        <taxon>Mycenaceae</taxon>
        <taxon>Mycena</taxon>
    </lineage>
</organism>
<evidence type="ECO:0000313" key="2">
    <source>
        <dbReference type="EMBL" id="KAJ7223459.1"/>
    </source>
</evidence>
<name>A0AAD7E1E2_9AGAR</name>
<dbReference type="AlphaFoldDB" id="A0AAD7E1E2"/>
<sequence length="116" mass="12958">MHATDWERDHFRRSGGRFRRSGGALLSLAYLEASCHIPMATFAQLKRGMGIGITKEAPSIISRNDKTFAQVDHVQLLSRLQVPYQKASQPAALSWARTQHRVRHRPADPAVSTSPP</sequence>
<gene>
    <name evidence="2" type="ORF">GGX14DRAFT_540259</name>
</gene>
<evidence type="ECO:0000256" key="1">
    <source>
        <dbReference type="SAM" id="MobiDB-lite"/>
    </source>
</evidence>
<dbReference type="Proteomes" id="UP001219525">
    <property type="component" value="Unassembled WGS sequence"/>
</dbReference>
<feature type="region of interest" description="Disordered" evidence="1">
    <location>
        <begin position="95"/>
        <end position="116"/>
    </location>
</feature>
<protein>
    <submittedName>
        <fullName evidence="2">Uncharacterized protein</fullName>
    </submittedName>
</protein>
<keyword evidence="3" id="KW-1185">Reference proteome</keyword>
<accession>A0AAD7E1E2</accession>